<gene>
    <name evidence="7" type="ORF">Rain11_2052</name>
</gene>
<dbReference type="Gene3D" id="3.40.50.280">
    <property type="entry name" value="Cobalamin-binding domain"/>
    <property type="match status" value="1"/>
</dbReference>
<dbReference type="InterPro" id="IPR007197">
    <property type="entry name" value="rSAM"/>
</dbReference>
<dbReference type="GO" id="GO:0051536">
    <property type="term" value="F:iron-sulfur cluster binding"/>
    <property type="evidence" value="ECO:0007669"/>
    <property type="project" value="UniProtKB-KW"/>
</dbReference>
<sequence>MKTALILSFDLIREGELPKSLAVASLLAYLKQDARYGSEFTAESKSVNMWYYRNSISNEFLWHLLEELDLHRYDTLAISCYIWNEYFIKDFLQVIRRSGFQGKIVLGGYQISYTSKPEQLFDEYPEADIYIKGYAEKSLLEAILMPRPAEKKILKGEVDFSLIPSVYLTGEFPIEQNMKMIRWETQRGCPYVCSFCAHRDLEKGKVYKHELDKIFAELAFFKGKNVQKVNALDPIFNGGKNAVLILEEIARLQMNTLFSFQVRFENFKNVLGKKFLDFAEKININLEFGLQTIVEKEFYTIERPNNLQVVESVIQELNERGISYEISMIYGLPHQTLESFQYGIDWLLQKNVENIAAFPLMLLKGTKLYDQKEEFGFVEKVLGDFNIPTVVSSNTFSEDEWWAMKEIASQLNPKVRF</sequence>
<evidence type="ECO:0000256" key="1">
    <source>
        <dbReference type="ARBA" id="ARBA00001966"/>
    </source>
</evidence>
<dbReference type="InterPro" id="IPR058240">
    <property type="entry name" value="rSAM_sf"/>
</dbReference>
<dbReference type="RefSeq" id="WP_101359318.1">
    <property type="nucleotide sequence ID" value="NZ_NKXO01000034.1"/>
</dbReference>
<dbReference type="OrthoDB" id="9801424at2"/>
<dbReference type="Proteomes" id="UP000233387">
    <property type="component" value="Unassembled WGS sequence"/>
</dbReference>
<feature type="domain" description="Radical SAM core" evidence="6">
    <location>
        <begin position="175"/>
        <end position="399"/>
    </location>
</feature>
<protein>
    <submittedName>
        <fullName evidence="7">Radical SAM superfamily</fullName>
    </submittedName>
</protein>
<dbReference type="SFLD" id="SFLDS00029">
    <property type="entry name" value="Radical_SAM"/>
    <property type="match status" value="1"/>
</dbReference>
<dbReference type="GO" id="GO:0046872">
    <property type="term" value="F:metal ion binding"/>
    <property type="evidence" value="ECO:0007669"/>
    <property type="project" value="UniProtKB-KW"/>
</dbReference>
<keyword evidence="4" id="KW-0408">Iron</keyword>
<proteinExistence type="predicted"/>
<keyword evidence="3" id="KW-0479">Metal-binding</keyword>
<dbReference type="PANTHER" id="PTHR43409:SF16">
    <property type="entry name" value="SLR0320 PROTEIN"/>
    <property type="match status" value="1"/>
</dbReference>
<dbReference type="EMBL" id="NKXO01000034">
    <property type="protein sequence ID" value="PKQ67439.1"/>
    <property type="molecule type" value="Genomic_DNA"/>
</dbReference>
<organism evidence="7 8">
    <name type="scientific">Raineya orbicola</name>
    <dbReference type="NCBI Taxonomy" id="2016530"/>
    <lineage>
        <taxon>Bacteria</taxon>
        <taxon>Pseudomonadati</taxon>
        <taxon>Bacteroidota</taxon>
        <taxon>Cytophagia</taxon>
        <taxon>Cytophagales</taxon>
        <taxon>Raineyaceae</taxon>
        <taxon>Raineya</taxon>
    </lineage>
</organism>
<dbReference type="GO" id="GO:0005829">
    <property type="term" value="C:cytosol"/>
    <property type="evidence" value="ECO:0007669"/>
    <property type="project" value="TreeGrafter"/>
</dbReference>
<dbReference type="Pfam" id="PF04055">
    <property type="entry name" value="Radical_SAM"/>
    <property type="match status" value="1"/>
</dbReference>
<evidence type="ECO:0000259" key="6">
    <source>
        <dbReference type="PROSITE" id="PS51918"/>
    </source>
</evidence>
<name>A0A2N3IAV9_9BACT</name>
<dbReference type="SMART" id="SM00729">
    <property type="entry name" value="Elp3"/>
    <property type="match status" value="1"/>
</dbReference>
<keyword evidence="8" id="KW-1185">Reference proteome</keyword>
<evidence type="ECO:0000313" key="8">
    <source>
        <dbReference type="Proteomes" id="UP000233387"/>
    </source>
</evidence>
<accession>A0A2N3IAV9</accession>
<dbReference type="AlphaFoldDB" id="A0A2N3IAV9"/>
<dbReference type="InterPro" id="IPR006638">
    <property type="entry name" value="Elp3/MiaA/NifB-like_rSAM"/>
</dbReference>
<dbReference type="Gene3D" id="3.80.30.20">
    <property type="entry name" value="tm_1862 like domain"/>
    <property type="match status" value="1"/>
</dbReference>
<dbReference type="InterPro" id="IPR023404">
    <property type="entry name" value="rSAM_horseshoe"/>
</dbReference>
<evidence type="ECO:0000313" key="7">
    <source>
        <dbReference type="EMBL" id="PKQ67439.1"/>
    </source>
</evidence>
<comment type="cofactor">
    <cofactor evidence="1">
        <name>[4Fe-4S] cluster</name>
        <dbReference type="ChEBI" id="CHEBI:49883"/>
    </cofactor>
</comment>
<dbReference type="SUPFAM" id="SSF102114">
    <property type="entry name" value="Radical SAM enzymes"/>
    <property type="match status" value="1"/>
</dbReference>
<dbReference type="GO" id="GO:0003824">
    <property type="term" value="F:catalytic activity"/>
    <property type="evidence" value="ECO:0007669"/>
    <property type="project" value="InterPro"/>
</dbReference>
<dbReference type="SFLD" id="SFLDG01082">
    <property type="entry name" value="B12-binding_domain_containing"/>
    <property type="match status" value="1"/>
</dbReference>
<keyword evidence="5" id="KW-0411">Iron-sulfur</keyword>
<evidence type="ECO:0000256" key="4">
    <source>
        <dbReference type="ARBA" id="ARBA00023004"/>
    </source>
</evidence>
<dbReference type="CDD" id="cd01335">
    <property type="entry name" value="Radical_SAM"/>
    <property type="match status" value="1"/>
</dbReference>
<dbReference type="PANTHER" id="PTHR43409">
    <property type="entry name" value="ANAEROBIC MAGNESIUM-PROTOPORPHYRIN IX MONOMETHYL ESTER CYCLASE-RELATED"/>
    <property type="match status" value="1"/>
</dbReference>
<dbReference type="PROSITE" id="PS51918">
    <property type="entry name" value="RADICAL_SAM"/>
    <property type="match status" value="1"/>
</dbReference>
<dbReference type="InterPro" id="IPR051198">
    <property type="entry name" value="BchE-like"/>
</dbReference>
<evidence type="ECO:0000256" key="2">
    <source>
        <dbReference type="ARBA" id="ARBA00022691"/>
    </source>
</evidence>
<keyword evidence="2" id="KW-0949">S-adenosyl-L-methionine</keyword>
<reference evidence="7 8" key="1">
    <citation type="submission" date="2017-06" db="EMBL/GenBank/DDBJ databases">
        <title>Raineya orbicola gen. nov., sp. nov. a slightly thermophilic bacterium of the phylum Bacteroidetes and the description of Raineyaceae fam. nov.</title>
        <authorList>
            <person name="Albuquerque L."/>
            <person name="Polonia A.R.M."/>
            <person name="Barroso C."/>
            <person name="Froufe H.J.C."/>
            <person name="Lage O."/>
            <person name="Lobo-Da-Cunha A."/>
            <person name="Egas C."/>
            <person name="Da Costa M.S."/>
        </authorList>
    </citation>
    <scope>NUCLEOTIDE SEQUENCE [LARGE SCALE GENOMIC DNA]</scope>
    <source>
        <strain evidence="7 8">SPSPC-11</strain>
    </source>
</reference>
<evidence type="ECO:0000256" key="3">
    <source>
        <dbReference type="ARBA" id="ARBA00022723"/>
    </source>
</evidence>
<evidence type="ECO:0000256" key="5">
    <source>
        <dbReference type="ARBA" id="ARBA00023014"/>
    </source>
</evidence>
<comment type="caution">
    <text evidence="7">The sequence shown here is derived from an EMBL/GenBank/DDBJ whole genome shotgun (WGS) entry which is preliminary data.</text>
</comment>